<keyword evidence="8" id="KW-0694">RNA-binding</keyword>
<dbReference type="GO" id="GO:0034476">
    <property type="term" value="P:U5 snRNA 3'-end processing"/>
    <property type="evidence" value="ECO:0007669"/>
    <property type="project" value="EnsemblFungi"/>
</dbReference>
<accession>A0A261XVQ1</accession>
<evidence type="ECO:0000259" key="12">
    <source>
        <dbReference type="Pfam" id="PF03725"/>
    </source>
</evidence>
<evidence type="ECO:0000256" key="2">
    <source>
        <dbReference type="ARBA" id="ARBA00004604"/>
    </source>
</evidence>
<dbReference type="FunFam" id="3.30.230.70:FF:000005">
    <property type="entry name" value="Exosome complex component RRP45"/>
    <property type="match status" value="1"/>
</dbReference>
<evidence type="ECO:0000256" key="6">
    <source>
        <dbReference type="ARBA" id="ARBA00022552"/>
    </source>
</evidence>
<dbReference type="PANTHER" id="PTHR11097">
    <property type="entry name" value="EXOSOME COMPLEX EXONUCLEASE RIBOSOMAL RNA PROCESSING PROTEIN"/>
    <property type="match status" value="1"/>
</dbReference>
<dbReference type="SUPFAM" id="SSF54211">
    <property type="entry name" value="Ribosomal protein S5 domain 2-like"/>
    <property type="match status" value="1"/>
</dbReference>
<dbReference type="CDD" id="cd11368">
    <property type="entry name" value="RNase_PH_RRP45"/>
    <property type="match status" value="1"/>
</dbReference>
<sequence>MQVSTNEREFVLEALRSGIRVDGRKPLGLRTVDIDIGADYGHVNVRLGKTQAMVQVMAEIVAPYPDRPTEGQVIIHSELSPMATRNESIKSAETELTINRMLERIIRKSRAIETEGLCIVAGHKVWRIVINIHFLDNDGNLLDAACIGVMAALLHFRRPDVTVIGQEVTVHTIEERNPVALSINHVPICVSFAFLDDGQHPVLDPTLLEEQLCEGDMMIAVNAHREICAIQKAGGLGMETSQLMLCTTVALEKGQEITEMIQKALAEAKTKML</sequence>
<keyword evidence="9" id="KW-0539">Nucleus</keyword>
<dbReference type="GO" id="GO:0071035">
    <property type="term" value="P:nuclear polyadenylation-dependent rRNA catabolic process"/>
    <property type="evidence" value="ECO:0007669"/>
    <property type="project" value="EnsemblFungi"/>
</dbReference>
<dbReference type="GO" id="GO:0034475">
    <property type="term" value="P:U4 snRNA 3'-end processing"/>
    <property type="evidence" value="ECO:0007669"/>
    <property type="project" value="EnsemblFungi"/>
</dbReference>
<proteinExistence type="inferred from homology"/>
<comment type="caution">
    <text evidence="13">The sequence shown here is derived from an EMBL/GenBank/DDBJ whole genome shotgun (WGS) entry which is preliminary data.</text>
</comment>
<keyword evidence="5" id="KW-0963">Cytoplasm</keyword>
<dbReference type="InterPro" id="IPR036345">
    <property type="entry name" value="ExoRNase_PH_dom2_sf"/>
</dbReference>
<evidence type="ECO:0000313" key="14">
    <source>
        <dbReference type="Proteomes" id="UP000242875"/>
    </source>
</evidence>
<evidence type="ECO:0000256" key="4">
    <source>
        <dbReference type="ARBA" id="ARBA00019572"/>
    </source>
</evidence>
<protein>
    <recommendedName>
        <fullName evidence="4">Exosome complex component RRP45</fullName>
    </recommendedName>
    <alternativeName>
        <fullName evidence="10">Ribosomal RNA-processing protein 45</fullName>
    </alternativeName>
</protein>
<evidence type="ECO:0000256" key="3">
    <source>
        <dbReference type="ARBA" id="ARBA00006678"/>
    </source>
</evidence>
<name>A0A261XVQ1_9FUNG</name>
<dbReference type="SUPFAM" id="SSF55666">
    <property type="entry name" value="Ribonuclease PH domain 2-like"/>
    <property type="match status" value="1"/>
</dbReference>
<reference evidence="13 14" key="1">
    <citation type="journal article" date="2017" name="Mycologia">
        <title>Bifiguratus adelaidae, gen. et sp. nov., a new member of Mucoromycotina in endophytic and soil-dwelling habitats.</title>
        <authorList>
            <person name="Torres-Cruz T.J."/>
            <person name="Billingsley Tobias T.L."/>
            <person name="Almatruk M."/>
            <person name="Hesse C."/>
            <person name="Kuske C.R."/>
            <person name="Desiro A."/>
            <person name="Benucci G.M."/>
            <person name="Bonito G."/>
            <person name="Stajich J.E."/>
            <person name="Dunlap C."/>
            <person name="Arnold A.E."/>
            <person name="Porras-Alfaro A."/>
        </authorList>
    </citation>
    <scope>NUCLEOTIDE SEQUENCE [LARGE SCALE GENOMIC DNA]</scope>
    <source>
        <strain evidence="13 14">AZ0501</strain>
    </source>
</reference>
<comment type="subcellular location">
    <subcellularLocation>
        <location evidence="1">Cytoplasm</location>
    </subcellularLocation>
    <subcellularLocation>
        <location evidence="2">Nucleus</location>
        <location evidence="2">Nucleolus</location>
    </subcellularLocation>
</comment>
<dbReference type="Proteomes" id="UP000242875">
    <property type="component" value="Unassembled WGS sequence"/>
</dbReference>
<keyword evidence="14" id="KW-1185">Reference proteome</keyword>
<dbReference type="InterPro" id="IPR001247">
    <property type="entry name" value="ExoRNase_PH_dom1"/>
</dbReference>
<dbReference type="InterPro" id="IPR020568">
    <property type="entry name" value="Ribosomal_Su5_D2-typ_SF"/>
</dbReference>
<evidence type="ECO:0000256" key="7">
    <source>
        <dbReference type="ARBA" id="ARBA00022835"/>
    </source>
</evidence>
<dbReference type="InterPro" id="IPR050590">
    <property type="entry name" value="Exosome_comp_Rrp42_subfam"/>
</dbReference>
<dbReference type="GO" id="GO:0000176">
    <property type="term" value="C:nuclear exosome (RNase complex)"/>
    <property type="evidence" value="ECO:0007669"/>
    <property type="project" value="EnsemblFungi"/>
</dbReference>
<evidence type="ECO:0000313" key="13">
    <source>
        <dbReference type="EMBL" id="OZJ02408.1"/>
    </source>
</evidence>
<evidence type="ECO:0000256" key="5">
    <source>
        <dbReference type="ARBA" id="ARBA00022490"/>
    </source>
</evidence>
<dbReference type="InterPro" id="IPR027408">
    <property type="entry name" value="PNPase/RNase_PH_dom_sf"/>
</dbReference>
<dbReference type="GO" id="GO:0034473">
    <property type="term" value="P:U1 snRNA 3'-end processing"/>
    <property type="evidence" value="ECO:0007669"/>
    <property type="project" value="EnsemblFungi"/>
</dbReference>
<dbReference type="GO" id="GO:0071028">
    <property type="term" value="P:nuclear mRNA surveillance"/>
    <property type="evidence" value="ECO:0007669"/>
    <property type="project" value="TreeGrafter"/>
</dbReference>
<evidence type="ECO:0000256" key="8">
    <source>
        <dbReference type="ARBA" id="ARBA00022884"/>
    </source>
</evidence>
<dbReference type="InterPro" id="IPR033100">
    <property type="entry name" value="Rrp45"/>
</dbReference>
<keyword evidence="6" id="KW-0698">rRNA processing</keyword>
<dbReference type="GO" id="GO:0035925">
    <property type="term" value="F:mRNA 3'-UTR AU-rich region binding"/>
    <property type="evidence" value="ECO:0007669"/>
    <property type="project" value="TreeGrafter"/>
</dbReference>
<dbReference type="GO" id="GO:0005730">
    <property type="term" value="C:nucleolus"/>
    <property type="evidence" value="ECO:0007669"/>
    <property type="project" value="UniProtKB-SubCell"/>
</dbReference>
<gene>
    <name evidence="13" type="ORF">BZG36_04859</name>
</gene>
<evidence type="ECO:0000256" key="1">
    <source>
        <dbReference type="ARBA" id="ARBA00004496"/>
    </source>
</evidence>
<evidence type="ECO:0000256" key="9">
    <source>
        <dbReference type="ARBA" id="ARBA00023242"/>
    </source>
</evidence>
<dbReference type="GO" id="GO:0016075">
    <property type="term" value="P:rRNA catabolic process"/>
    <property type="evidence" value="ECO:0007669"/>
    <property type="project" value="TreeGrafter"/>
</dbReference>
<dbReference type="GO" id="GO:0000177">
    <property type="term" value="C:cytoplasmic exosome (RNase complex)"/>
    <property type="evidence" value="ECO:0007669"/>
    <property type="project" value="EnsemblFungi"/>
</dbReference>
<dbReference type="InterPro" id="IPR015847">
    <property type="entry name" value="ExoRNase_PH_dom2"/>
</dbReference>
<feature type="domain" description="Exoribonuclease phosphorolytic" evidence="11">
    <location>
        <begin position="29"/>
        <end position="159"/>
    </location>
</feature>
<feature type="domain" description="Exoribonuclease phosphorolytic" evidence="12">
    <location>
        <begin position="185"/>
        <end position="252"/>
    </location>
</feature>
<dbReference type="GO" id="GO:0071038">
    <property type="term" value="P:TRAMP-dependent tRNA surveillance pathway"/>
    <property type="evidence" value="ECO:0007669"/>
    <property type="project" value="EnsemblFungi"/>
</dbReference>
<dbReference type="GO" id="GO:0000467">
    <property type="term" value="P:exonucleolytic trimming to generate mature 3'-end of 5.8S rRNA from tricistronic rRNA transcript (SSU-rRNA, 5.8S rRNA, LSU-rRNA)"/>
    <property type="evidence" value="ECO:0007669"/>
    <property type="project" value="EnsemblFungi"/>
</dbReference>
<organism evidence="13 14">
    <name type="scientific">Bifiguratus adelaidae</name>
    <dbReference type="NCBI Taxonomy" id="1938954"/>
    <lineage>
        <taxon>Eukaryota</taxon>
        <taxon>Fungi</taxon>
        <taxon>Fungi incertae sedis</taxon>
        <taxon>Mucoromycota</taxon>
        <taxon>Mucoromycotina</taxon>
        <taxon>Endogonomycetes</taxon>
        <taxon>Endogonales</taxon>
        <taxon>Endogonales incertae sedis</taxon>
        <taxon>Bifiguratus</taxon>
    </lineage>
</organism>
<evidence type="ECO:0000256" key="10">
    <source>
        <dbReference type="ARBA" id="ARBA00077933"/>
    </source>
</evidence>
<evidence type="ECO:0000259" key="11">
    <source>
        <dbReference type="Pfam" id="PF01138"/>
    </source>
</evidence>
<dbReference type="OrthoDB" id="10264038at2759"/>
<dbReference type="AlphaFoldDB" id="A0A261XVQ1"/>
<comment type="similarity">
    <text evidence="3">Belongs to the RNase PH family.</text>
</comment>
<dbReference type="Pfam" id="PF03725">
    <property type="entry name" value="RNase_PH_C"/>
    <property type="match status" value="1"/>
</dbReference>
<dbReference type="PANTHER" id="PTHR11097:SF14">
    <property type="entry name" value="EXOSOME COMPLEX COMPONENT RRP45"/>
    <property type="match status" value="1"/>
</dbReference>
<dbReference type="EMBL" id="MVBO01000155">
    <property type="protein sequence ID" value="OZJ02408.1"/>
    <property type="molecule type" value="Genomic_DNA"/>
</dbReference>
<keyword evidence="7" id="KW-0271">Exosome</keyword>
<dbReference type="Pfam" id="PF01138">
    <property type="entry name" value="RNase_PH"/>
    <property type="match status" value="1"/>
</dbReference>
<dbReference type="Gene3D" id="3.30.230.70">
    <property type="entry name" value="GHMP Kinase, N-terminal domain"/>
    <property type="match status" value="1"/>
</dbReference>